<keyword evidence="1" id="KW-1133">Transmembrane helix</keyword>
<evidence type="ECO:0000313" key="3">
    <source>
        <dbReference type="Proteomes" id="UP000248066"/>
    </source>
</evidence>
<dbReference type="Proteomes" id="UP000248066">
    <property type="component" value="Unassembled WGS sequence"/>
</dbReference>
<evidence type="ECO:0000313" key="2">
    <source>
        <dbReference type="EMBL" id="PYZ98923.1"/>
    </source>
</evidence>
<keyword evidence="1" id="KW-0812">Transmembrane</keyword>
<dbReference type="AlphaFoldDB" id="A0A2W0HAP0"/>
<gene>
    <name evidence="2" type="ORF">CR205_10240</name>
</gene>
<proteinExistence type="predicted"/>
<evidence type="ECO:0000256" key="1">
    <source>
        <dbReference type="SAM" id="Phobius"/>
    </source>
</evidence>
<accession>A0A2W0HAP0</accession>
<dbReference type="RefSeq" id="WP_110519216.1">
    <property type="nucleotide sequence ID" value="NZ_PDOF01000001.1"/>
</dbReference>
<protein>
    <submittedName>
        <fullName evidence="2">Uncharacterized protein</fullName>
    </submittedName>
</protein>
<keyword evidence="1" id="KW-0472">Membrane</keyword>
<feature type="transmembrane region" description="Helical" evidence="1">
    <location>
        <begin position="32"/>
        <end position="50"/>
    </location>
</feature>
<name>A0A2W0HAP0_9BACI</name>
<reference evidence="2 3" key="1">
    <citation type="submission" date="2017-10" db="EMBL/GenBank/DDBJ databases">
        <title>Bacillus sp. nov., a halophilic bacterium isolated from a Yangshapao Lake.</title>
        <authorList>
            <person name="Wang H."/>
        </authorList>
    </citation>
    <scope>NUCLEOTIDE SEQUENCE [LARGE SCALE GENOMIC DNA]</scope>
    <source>
        <strain evidence="2 3">YSP-3</strain>
    </source>
</reference>
<comment type="caution">
    <text evidence="2">The sequence shown here is derived from an EMBL/GenBank/DDBJ whole genome shotgun (WGS) entry which is preliminary data.</text>
</comment>
<dbReference type="EMBL" id="PDOF01000001">
    <property type="protein sequence ID" value="PYZ98923.1"/>
    <property type="molecule type" value="Genomic_DNA"/>
</dbReference>
<keyword evidence="3" id="KW-1185">Reference proteome</keyword>
<feature type="transmembrane region" description="Helical" evidence="1">
    <location>
        <begin position="7"/>
        <end position="26"/>
    </location>
</feature>
<organism evidence="2 3">
    <name type="scientific">Alteribacter lacisalsi</name>
    <dbReference type="NCBI Taxonomy" id="2045244"/>
    <lineage>
        <taxon>Bacteria</taxon>
        <taxon>Bacillati</taxon>
        <taxon>Bacillota</taxon>
        <taxon>Bacilli</taxon>
        <taxon>Bacillales</taxon>
        <taxon>Bacillaceae</taxon>
        <taxon>Alteribacter</taxon>
    </lineage>
</organism>
<sequence length="60" mass="6745">MGKTDVFIPVYVIAGMCFLTALAAAYMYDSEVLHLTGRIGLIGLLIVLLFRRKTRRRSGR</sequence>